<sequence length="517" mass="53706">MTPTPGGLIPALVARQAAATPAAVAVLDEAGPLTYAELDLRANRLAHLLRAHGVRAESTVGVCLHRGVNLVVALLAVWRAGGAYLPLDPTHPGRRTASVLRSAGADLVLTQTITDSPMAAAGVRTVVLDRDLTAADGFPGGAPPAVTGDQAAYVLFTSGSTGTPKGVVVHHAGIANRVGWTVRAHGLGPGDRVLQKTELTFDAACWEIFAPLVSGGTAVLAPTGAERDPALITRLLAEQGITVLQVLPSLLRTLVDEPGWAHCGSLRLLFSAGEQLHAELVHRFLAQLPDPGAVQVWNTYGPTECAIDVTAHRFDPAQPSGPVPIGRPIDGLRVLVLDERGEPVPPGGRGELFAGGVGVGRGYLGRPELTAEWFAPDPGGPPGARLYRTGDLVRRRDDGALEYLGRRDDQVKVDGVRIEPGEVEAALAAHPALRGAVVVGFPTASGTGLAAYVRTADGSVPPGLREFLALRLPATHLPVAYLGVTSFPTTASGKVDRAALPAPDQALLPPREPVRAG</sequence>
<reference evidence="3 4" key="1">
    <citation type="submission" date="2017-06" db="EMBL/GenBank/DDBJ databases">
        <title>Cultured bacterium strain Saccharothrix yanglingensis Hhs.015.</title>
        <authorList>
            <person name="Xia Y."/>
        </authorList>
    </citation>
    <scope>NUCLEOTIDE SEQUENCE [LARGE SCALE GENOMIC DNA]</scope>
    <source>
        <strain evidence="3 4">Hhs.015</strain>
    </source>
</reference>
<comment type="caution">
    <text evidence="3">The sequence shown here is derived from an EMBL/GenBank/DDBJ whole genome shotgun (WGS) entry which is preliminary data.</text>
</comment>
<feature type="domain" description="AMP-binding enzyme C-terminal" evidence="2">
    <location>
        <begin position="422"/>
        <end position="494"/>
    </location>
</feature>
<evidence type="ECO:0008006" key="5">
    <source>
        <dbReference type="Google" id="ProtNLM"/>
    </source>
</evidence>
<evidence type="ECO:0000259" key="1">
    <source>
        <dbReference type="Pfam" id="PF00501"/>
    </source>
</evidence>
<dbReference type="PROSITE" id="PS00455">
    <property type="entry name" value="AMP_BINDING"/>
    <property type="match status" value="1"/>
</dbReference>
<dbReference type="RefSeq" id="WP_306746311.1">
    <property type="nucleotide sequence ID" value="NZ_NSDM01000005.1"/>
</dbReference>
<dbReference type="Gene3D" id="3.40.50.980">
    <property type="match status" value="2"/>
</dbReference>
<dbReference type="NCBIfam" id="TIGR01733">
    <property type="entry name" value="AA-adenyl-dom"/>
    <property type="match status" value="1"/>
</dbReference>
<dbReference type="Gene3D" id="2.30.38.10">
    <property type="entry name" value="Luciferase, Domain 3"/>
    <property type="match status" value="1"/>
</dbReference>
<dbReference type="PANTHER" id="PTHR45527">
    <property type="entry name" value="NONRIBOSOMAL PEPTIDE SYNTHETASE"/>
    <property type="match status" value="1"/>
</dbReference>
<dbReference type="Gene3D" id="3.30.300.30">
    <property type="match status" value="1"/>
</dbReference>
<dbReference type="CDD" id="cd05930">
    <property type="entry name" value="A_NRPS"/>
    <property type="match status" value="1"/>
</dbReference>
<evidence type="ECO:0000259" key="2">
    <source>
        <dbReference type="Pfam" id="PF13193"/>
    </source>
</evidence>
<dbReference type="InterPro" id="IPR010071">
    <property type="entry name" value="AA_adenyl_dom"/>
</dbReference>
<dbReference type="Pfam" id="PF00501">
    <property type="entry name" value="AMP-binding"/>
    <property type="match status" value="1"/>
</dbReference>
<dbReference type="InterPro" id="IPR045851">
    <property type="entry name" value="AMP-bd_C_sf"/>
</dbReference>
<keyword evidence="4" id="KW-1185">Reference proteome</keyword>
<dbReference type="Proteomes" id="UP001225605">
    <property type="component" value="Unassembled WGS sequence"/>
</dbReference>
<proteinExistence type="predicted"/>
<dbReference type="SUPFAM" id="SSF56801">
    <property type="entry name" value="Acetyl-CoA synthetase-like"/>
    <property type="match status" value="1"/>
</dbReference>
<dbReference type="InterPro" id="IPR025110">
    <property type="entry name" value="AMP-bd_C"/>
</dbReference>
<accession>A0ABU0WZ45</accession>
<protein>
    <recommendedName>
        <fullName evidence="5">Amino acid adenylation domain-containing protein</fullName>
    </recommendedName>
</protein>
<feature type="domain" description="AMP-dependent synthetase/ligase" evidence="1">
    <location>
        <begin position="14"/>
        <end position="364"/>
    </location>
</feature>
<evidence type="ECO:0000313" key="3">
    <source>
        <dbReference type="EMBL" id="MDQ2585145.1"/>
    </source>
</evidence>
<name>A0ABU0WZ45_9PSEU</name>
<organism evidence="3 4">
    <name type="scientific">Saccharothrix yanglingensis</name>
    <dbReference type="NCBI Taxonomy" id="659496"/>
    <lineage>
        <taxon>Bacteria</taxon>
        <taxon>Bacillati</taxon>
        <taxon>Actinomycetota</taxon>
        <taxon>Actinomycetes</taxon>
        <taxon>Pseudonocardiales</taxon>
        <taxon>Pseudonocardiaceae</taxon>
        <taxon>Saccharothrix</taxon>
    </lineage>
</organism>
<evidence type="ECO:0000313" key="4">
    <source>
        <dbReference type="Proteomes" id="UP001225605"/>
    </source>
</evidence>
<dbReference type="PANTHER" id="PTHR45527:SF1">
    <property type="entry name" value="FATTY ACID SYNTHASE"/>
    <property type="match status" value="1"/>
</dbReference>
<dbReference type="Pfam" id="PF13193">
    <property type="entry name" value="AMP-binding_C"/>
    <property type="match status" value="1"/>
</dbReference>
<dbReference type="InterPro" id="IPR000873">
    <property type="entry name" value="AMP-dep_synth/lig_dom"/>
</dbReference>
<dbReference type="InterPro" id="IPR020845">
    <property type="entry name" value="AMP-binding_CS"/>
</dbReference>
<gene>
    <name evidence="3" type="ORF">CKY47_14380</name>
</gene>
<dbReference type="EMBL" id="NSDM01000005">
    <property type="protein sequence ID" value="MDQ2585145.1"/>
    <property type="molecule type" value="Genomic_DNA"/>
</dbReference>